<dbReference type="UniPathway" id="UPA00070">
    <property type="reaction ID" value="UER00117"/>
</dbReference>
<evidence type="ECO:0000256" key="11">
    <source>
        <dbReference type="RuleBase" id="RU003440"/>
    </source>
</evidence>
<evidence type="ECO:0000256" key="3">
    <source>
        <dbReference type="ARBA" id="ARBA00005631"/>
    </source>
</evidence>
<keyword evidence="5 10" id="KW-0479">Metal-binding</keyword>
<sequence length="342" mass="37462">MTTLTITRPDDWHVHLRDGDVLPDTVRDISRYNGRALIMPNTIPPVTDTEMAIAYRDRIMANQPNAHFEPVMALYLTDNTSVDEIKKAKASGKIAAAKLYPAGATTNSDSGVTSAKNIYAVLEAMQEVGMLLLVHGEVTHHDVDIFDREKEFLDTVLAPIVNDFPNLKIVLEHITTADAVNFVNSANDNLAATITAHHLLYNRNHMLVGGIKPHFYCLPILKRNTHQAALIGAATSGSKKFFLGTDSAPHAKGMKEAACGCAGSYTAHAALELYAEVFEQEGKLENLEAFASHNGPDFYGLARNSDTVTLTKEEWHVPESMPFGNDIVVPIRAGEKISWKVS</sequence>
<keyword evidence="6 10" id="KW-0378">Hydrolase</keyword>
<feature type="binding site" evidence="10">
    <location>
        <position position="41"/>
    </location>
    <ligand>
        <name>substrate</name>
    </ligand>
</feature>
<feature type="active site" evidence="10">
    <location>
        <position position="246"/>
    </location>
</feature>
<evidence type="ECO:0000256" key="10">
    <source>
        <dbReference type="HAMAP-Rule" id="MF_00219"/>
    </source>
</evidence>
<dbReference type="PIRSF" id="PIRSF001237">
    <property type="entry name" value="DHOdimr"/>
    <property type="match status" value="1"/>
</dbReference>
<feature type="binding site" description="via carbamate group" evidence="10">
    <location>
        <position position="98"/>
    </location>
    <ligand>
        <name>Zn(2+)</name>
        <dbReference type="ChEBI" id="CHEBI:29105"/>
        <label>2</label>
    </ligand>
</feature>
<dbReference type="InterPro" id="IPR002195">
    <property type="entry name" value="Dihydroorotase_CS"/>
</dbReference>
<dbReference type="OrthoDB" id="9808095at2"/>
<dbReference type="AlphaFoldDB" id="A0A5P9CPG7"/>
<dbReference type="Pfam" id="PF01979">
    <property type="entry name" value="Amidohydro_1"/>
    <property type="match status" value="1"/>
</dbReference>
<evidence type="ECO:0000313" key="14">
    <source>
        <dbReference type="Proteomes" id="UP000326936"/>
    </source>
</evidence>
<comment type="subunit">
    <text evidence="10">Homodimer.</text>
</comment>
<dbReference type="PANTHER" id="PTHR43137:SF1">
    <property type="entry name" value="DIHYDROOROTASE"/>
    <property type="match status" value="1"/>
</dbReference>
<evidence type="ECO:0000256" key="8">
    <source>
        <dbReference type="ARBA" id="ARBA00022975"/>
    </source>
</evidence>
<accession>A0A5P9CPG7</accession>
<comment type="similarity">
    <text evidence="3 10 11">Belongs to the metallo-dependent hydrolases superfamily. DHOase family. Class II DHOase subfamily.</text>
</comment>
<dbReference type="PANTHER" id="PTHR43137">
    <property type="entry name" value="DIHYDROOROTASE"/>
    <property type="match status" value="1"/>
</dbReference>
<dbReference type="RefSeq" id="WP_152431784.1">
    <property type="nucleotide sequence ID" value="NZ_CBCSDK010000012.1"/>
</dbReference>
<evidence type="ECO:0000259" key="12">
    <source>
        <dbReference type="Pfam" id="PF01979"/>
    </source>
</evidence>
<dbReference type="GO" id="GO:0005829">
    <property type="term" value="C:cytosol"/>
    <property type="evidence" value="ECO:0007669"/>
    <property type="project" value="TreeGrafter"/>
</dbReference>
<feature type="binding site" evidence="10">
    <location>
        <begin position="15"/>
        <end position="17"/>
    </location>
    <ligand>
        <name>substrate</name>
    </ligand>
</feature>
<evidence type="ECO:0000256" key="6">
    <source>
        <dbReference type="ARBA" id="ARBA00022801"/>
    </source>
</evidence>
<dbReference type="SUPFAM" id="SSF51556">
    <property type="entry name" value="Metallo-dependent hydrolases"/>
    <property type="match status" value="1"/>
</dbReference>
<feature type="domain" description="Amidohydrolase-related" evidence="12">
    <location>
        <begin position="11"/>
        <end position="306"/>
    </location>
</feature>
<feature type="binding site" evidence="10">
    <location>
        <position position="218"/>
    </location>
    <ligand>
        <name>substrate</name>
    </ligand>
</feature>
<dbReference type="GO" id="GO:0004151">
    <property type="term" value="F:dihydroorotase activity"/>
    <property type="evidence" value="ECO:0007669"/>
    <property type="project" value="UniProtKB-UniRule"/>
</dbReference>
<dbReference type="Proteomes" id="UP000326936">
    <property type="component" value="Plasmid pTHAF100_a"/>
</dbReference>
<name>A0A5P9CPG7_9VIBR</name>
<evidence type="ECO:0000256" key="7">
    <source>
        <dbReference type="ARBA" id="ARBA00022833"/>
    </source>
</evidence>
<gene>
    <name evidence="10 13" type="primary">pyrC</name>
    <name evidence="13" type="ORF">FIV01_14970</name>
</gene>
<proteinExistence type="inferred from homology"/>
<evidence type="ECO:0000256" key="5">
    <source>
        <dbReference type="ARBA" id="ARBA00022723"/>
    </source>
</evidence>
<dbReference type="HAMAP" id="MF_00219">
    <property type="entry name" value="PyrC_classII"/>
    <property type="match status" value="1"/>
</dbReference>
<comment type="function">
    <text evidence="1 10">Catalyzes the reversible cyclization of carbamoyl aspartate to dihydroorotate.</text>
</comment>
<evidence type="ECO:0000256" key="1">
    <source>
        <dbReference type="ARBA" id="ARBA00002368"/>
    </source>
</evidence>
<keyword evidence="8 10" id="KW-0665">Pyrimidine biosynthesis</keyword>
<organism evidence="13 14">
    <name type="scientific">Vibrio aquimaris</name>
    <dbReference type="NCBI Taxonomy" id="2587862"/>
    <lineage>
        <taxon>Bacteria</taxon>
        <taxon>Pseudomonadati</taxon>
        <taxon>Pseudomonadota</taxon>
        <taxon>Gammaproteobacteria</taxon>
        <taxon>Vibrionales</taxon>
        <taxon>Vibrionaceae</taxon>
        <taxon>Vibrio</taxon>
    </lineage>
</organism>
<dbReference type="PROSITE" id="PS00483">
    <property type="entry name" value="DIHYDROOROTASE_2"/>
    <property type="match status" value="1"/>
</dbReference>
<evidence type="ECO:0000256" key="4">
    <source>
        <dbReference type="ARBA" id="ARBA00012860"/>
    </source>
</evidence>
<protein>
    <recommendedName>
        <fullName evidence="4 10">Dihydroorotase</fullName>
        <shortName evidence="10">DHOase</shortName>
        <ecNumber evidence="4 10">3.5.2.3</ecNumber>
    </recommendedName>
</protein>
<comment type="catalytic activity">
    <reaction evidence="9 10 11">
        <text>(S)-dihydroorotate + H2O = N-carbamoyl-L-aspartate + H(+)</text>
        <dbReference type="Rhea" id="RHEA:24296"/>
        <dbReference type="ChEBI" id="CHEBI:15377"/>
        <dbReference type="ChEBI" id="CHEBI:15378"/>
        <dbReference type="ChEBI" id="CHEBI:30864"/>
        <dbReference type="ChEBI" id="CHEBI:32814"/>
        <dbReference type="EC" id="3.5.2.3"/>
    </reaction>
</comment>
<reference evidence="13 14" key="1">
    <citation type="submission" date="2019-10" db="EMBL/GenBank/DDBJ databases">
        <title>Complete genome sequence of Vibrio sp. strain THAF100, isolated from non-filtered water from the water column of tank 6 of a marine aquarium containing stony-coral fragments. Water maintained at 26 degree C.</title>
        <authorList>
            <person name="Ruckert C."/>
            <person name="Franco A."/>
            <person name="Kalinowski J."/>
            <person name="Glaeser S."/>
        </authorList>
    </citation>
    <scope>NUCLEOTIDE SEQUENCE [LARGE SCALE GENOMIC DNA]</scope>
    <source>
        <strain evidence="13 14">THAF100</strain>
        <plasmid evidence="14">pthaf100_a</plasmid>
    </source>
</reference>
<dbReference type="KEGG" id="vaq:FIV01_14970"/>
<dbReference type="EC" id="3.5.2.3" evidence="4 10"/>
<feature type="binding site" evidence="10">
    <location>
        <position position="246"/>
    </location>
    <ligand>
        <name>Zn(2+)</name>
        <dbReference type="ChEBI" id="CHEBI:29105"/>
        <label>1</label>
    </ligand>
</feature>
<feature type="binding site" evidence="10">
    <location>
        <position position="135"/>
    </location>
    <ligand>
        <name>substrate</name>
    </ligand>
</feature>
<feature type="binding site" evidence="10">
    <location>
        <position position="135"/>
    </location>
    <ligand>
        <name>Zn(2+)</name>
        <dbReference type="ChEBI" id="CHEBI:29105"/>
        <label>2</label>
    </ligand>
</feature>
<dbReference type="EMBL" id="CP045351">
    <property type="protein sequence ID" value="QFT27687.1"/>
    <property type="molecule type" value="Genomic_DNA"/>
</dbReference>
<geneLocation type="plasmid" evidence="14">
    <name>pthaf100_a</name>
</geneLocation>
<comment type="cofactor">
    <cofactor evidence="10 11">
        <name>Zn(2+)</name>
        <dbReference type="ChEBI" id="CHEBI:29105"/>
    </cofactor>
    <text evidence="10 11">Binds 2 Zn(2+) ions per subunit.</text>
</comment>
<dbReference type="Gene3D" id="3.20.20.140">
    <property type="entry name" value="Metal-dependent hydrolases"/>
    <property type="match status" value="1"/>
</dbReference>
<evidence type="ECO:0000256" key="9">
    <source>
        <dbReference type="ARBA" id="ARBA00048492"/>
    </source>
</evidence>
<keyword evidence="7 10" id="KW-0862">Zinc</keyword>
<feature type="binding site" evidence="10">
    <location>
        <position position="173"/>
    </location>
    <ligand>
        <name>Zn(2+)</name>
        <dbReference type="ChEBI" id="CHEBI:29105"/>
        <label>2</label>
    </ligand>
</feature>
<dbReference type="GO" id="GO:0044205">
    <property type="term" value="P:'de novo' UMP biosynthetic process"/>
    <property type="evidence" value="ECO:0007669"/>
    <property type="project" value="UniProtKB-UniRule"/>
</dbReference>
<dbReference type="FunFam" id="3.20.20.140:FF:000006">
    <property type="entry name" value="Dihydroorotase"/>
    <property type="match status" value="1"/>
</dbReference>
<dbReference type="NCBIfam" id="TIGR00856">
    <property type="entry name" value="pyrC_dimer"/>
    <property type="match status" value="1"/>
</dbReference>
<feature type="modified residue" description="N6-carboxylysine" evidence="10">
    <location>
        <position position="98"/>
    </location>
</feature>
<dbReference type="InterPro" id="IPR032466">
    <property type="entry name" value="Metal_Hydrolase"/>
</dbReference>
<dbReference type="GO" id="GO:0008270">
    <property type="term" value="F:zinc ion binding"/>
    <property type="evidence" value="ECO:0007669"/>
    <property type="project" value="UniProtKB-UniRule"/>
</dbReference>
<dbReference type="InterPro" id="IPR006680">
    <property type="entry name" value="Amidohydro-rel"/>
</dbReference>
<keyword evidence="14" id="KW-1185">Reference proteome</keyword>
<dbReference type="CDD" id="cd01294">
    <property type="entry name" value="DHOase"/>
    <property type="match status" value="1"/>
</dbReference>
<keyword evidence="13" id="KW-0614">Plasmid</keyword>
<feature type="binding site" evidence="10">
    <location>
        <position position="13"/>
    </location>
    <ligand>
        <name>Zn(2+)</name>
        <dbReference type="ChEBI" id="CHEBI:29105"/>
        <label>1</label>
    </ligand>
</feature>
<dbReference type="InterPro" id="IPR004721">
    <property type="entry name" value="DHOdimr"/>
</dbReference>
<feature type="binding site" evidence="10">
    <location>
        <position position="15"/>
    </location>
    <ligand>
        <name>Zn(2+)</name>
        <dbReference type="ChEBI" id="CHEBI:29105"/>
        <label>1</label>
    </ligand>
</feature>
<evidence type="ECO:0000256" key="2">
    <source>
        <dbReference type="ARBA" id="ARBA00004880"/>
    </source>
</evidence>
<feature type="binding site" evidence="10">
    <location>
        <position position="262"/>
    </location>
    <ligand>
        <name>substrate</name>
    </ligand>
</feature>
<dbReference type="GO" id="GO:0006207">
    <property type="term" value="P:'de novo' pyrimidine nucleobase biosynthetic process"/>
    <property type="evidence" value="ECO:0007669"/>
    <property type="project" value="TreeGrafter"/>
</dbReference>
<feature type="binding site" description="via carbamate group" evidence="10">
    <location>
        <position position="98"/>
    </location>
    <ligand>
        <name>Zn(2+)</name>
        <dbReference type="ChEBI" id="CHEBI:29105"/>
        <label>1</label>
    </ligand>
</feature>
<comment type="pathway">
    <text evidence="2 10 11">Pyrimidine metabolism; UMP biosynthesis via de novo pathway; (S)-dihydroorotate from bicarbonate: step 3/3.</text>
</comment>
<feature type="binding site" evidence="10">
    <location>
        <position position="250"/>
    </location>
    <ligand>
        <name>substrate</name>
    </ligand>
</feature>
<evidence type="ECO:0000313" key="13">
    <source>
        <dbReference type="EMBL" id="QFT27687.1"/>
    </source>
</evidence>
<dbReference type="PROSITE" id="PS00482">
    <property type="entry name" value="DIHYDROOROTASE_1"/>
    <property type="match status" value="1"/>
</dbReference>